<protein>
    <submittedName>
        <fullName evidence="1">Uncharacterized protein</fullName>
    </submittedName>
</protein>
<name>A0A452YUZ2_AEGTS</name>
<reference evidence="2" key="1">
    <citation type="journal article" date="2014" name="Science">
        <title>Ancient hybridizations among the ancestral genomes of bread wheat.</title>
        <authorList>
            <consortium name="International Wheat Genome Sequencing Consortium,"/>
            <person name="Marcussen T."/>
            <person name="Sandve S.R."/>
            <person name="Heier L."/>
            <person name="Spannagl M."/>
            <person name="Pfeifer M."/>
            <person name="Jakobsen K.S."/>
            <person name="Wulff B.B."/>
            <person name="Steuernagel B."/>
            <person name="Mayer K.F."/>
            <person name="Olsen O.A."/>
        </authorList>
    </citation>
    <scope>NUCLEOTIDE SEQUENCE [LARGE SCALE GENOMIC DNA]</scope>
    <source>
        <strain evidence="2">cv. AL8/78</strain>
    </source>
</reference>
<reference evidence="1" key="5">
    <citation type="journal article" date="2021" name="G3 (Bethesda)">
        <title>Aegilops tauschii genome assembly Aet v5.0 features greater sequence contiguity and improved annotation.</title>
        <authorList>
            <person name="Wang L."/>
            <person name="Zhu T."/>
            <person name="Rodriguez J.C."/>
            <person name="Deal K.R."/>
            <person name="Dubcovsky J."/>
            <person name="McGuire P.E."/>
            <person name="Lux T."/>
            <person name="Spannagl M."/>
            <person name="Mayer K.F.X."/>
            <person name="Baldrich P."/>
            <person name="Meyers B.C."/>
            <person name="Huo N."/>
            <person name="Gu Y.Q."/>
            <person name="Zhou H."/>
            <person name="Devos K.M."/>
            <person name="Bennetzen J.L."/>
            <person name="Unver T."/>
            <person name="Budak H."/>
            <person name="Gulick P.J."/>
            <person name="Galiba G."/>
            <person name="Kalapos B."/>
            <person name="Nelson D.R."/>
            <person name="Li P."/>
            <person name="You F.M."/>
            <person name="Luo M.C."/>
            <person name="Dvorak J."/>
        </authorList>
    </citation>
    <scope>NUCLEOTIDE SEQUENCE [LARGE SCALE GENOMIC DNA]</scope>
    <source>
        <strain evidence="1">cv. AL8/78</strain>
    </source>
</reference>
<reference evidence="2" key="2">
    <citation type="journal article" date="2017" name="Nat. Plants">
        <title>The Aegilops tauschii genome reveals multiple impacts of transposons.</title>
        <authorList>
            <person name="Zhao G."/>
            <person name="Zou C."/>
            <person name="Li K."/>
            <person name="Wang K."/>
            <person name="Li T."/>
            <person name="Gao L."/>
            <person name="Zhang X."/>
            <person name="Wang H."/>
            <person name="Yang Z."/>
            <person name="Liu X."/>
            <person name="Jiang W."/>
            <person name="Mao L."/>
            <person name="Kong X."/>
            <person name="Jiao Y."/>
            <person name="Jia J."/>
        </authorList>
    </citation>
    <scope>NUCLEOTIDE SEQUENCE [LARGE SCALE GENOMIC DNA]</scope>
    <source>
        <strain evidence="2">cv. AL8/78</strain>
    </source>
</reference>
<proteinExistence type="predicted"/>
<dbReference type="Proteomes" id="UP000015105">
    <property type="component" value="Chromosome 1D"/>
</dbReference>
<accession>A0A452YUZ2</accession>
<sequence>MKVAAVSGLMIPIADKAQAGINLQNRLACKPARGVDILGSSNVPSVGVWSKSLFLEFGIKLLICCNLKWYGESALWK</sequence>
<evidence type="ECO:0000313" key="1">
    <source>
        <dbReference type="EnsemblPlants" id="AET1Gv20540700.1"/>
    </source>
</evidence>
<organism evidence="1 2">
    <name type="scientific">Aegilops tauschii subsp. strangulata</name>
    <name type="common">Goatgrass</name>
    <dbReference type="NCBI Taxonomy" id="200361"/>
    <lineage>
        <taxon>Eukaryota</taxon>
        <taxon>Viridiplantae</taxon>
        <taxon>Streptophyta</taxon>
        <taxon>Embryophyta</taxon>
        <taxon>Tracheophyta</taxon>
        <taxon>Spermatophyta</taxon>
        <taxon>Magnoliopsida</taxon>
        <taxon>Liliopsida</taxon>
        <taxon>Poales</taxon>
        <taxon>Poaceae</taxon>
        <taxon>BOP clade</taxon>
        <taxon>Pooideae</taxon>
        <taxon>Triticodae</taxon>
        <taxon>Triticeae</taxon>
        <taxon>Triticinae</taxon>
        <taxon>Aegilops</taxon>
    </lineage>
</organism>
<keyword evidence="2" id="KW-1185">Reference proteome</keyword>
<dbReference type="EnsemblPlants" id="AET1Gv20540700.1">
    <property type="protein sequence ID" value="AET1Gv20540700.1"/>
    <property type="gene ID" value="AET1Gv20540700"/>
</dbReference>
<reference evidence="1" key="3">
    <citation type="journal article" date="2017" name="Nature">
        <title>Genome sequence of the progenitor of the wheat D genome Aegilops tauschii.</title>
        <authorList>
            <person name="Luo M.C."/>
            <person name="Gu Y.Q."/>
            <person name="Puiu D."/>
            <person name="Wang H."/>
            <person name="Twardziok S.O."/>
            <person name="Deal K.R."/>
            <person name="Huo N."/>
            <person name="Zhu T."/>
            <person name="Wang L."/>
            <person name="Wang Y."/>
            <person name="McGuire P.E."/>
            <person name="Liu S."/>
            <person name="Long H."/>
            <person name="Ramasamy R.K."/>
            <person name="Rodriguez J.C."/>
            <person name="Van S.L."/>
            <person name="Yuan L."/>
            <person name="Wang Z."/>
            <person name="Xia Z."/>
            <person name="Xiao L."/>
            <person name="Anderson O.D."/>
            <person name="Ouyang S."/>
            <person name="Liang Y."/>
            <person name="Zimin A.V."/>
            <person name="Pertea G."/>
            <person name="Qi P."/>
            <person name="Bennetzen J.L."/>
            <person name="Dai X."/>
            <person name="Dawson M.W."/>
            <person name="Muller H.G."/>
            <person name="Kugler K."/>
            <person name="Rivarola-Duarte L."/>
            <person name="Spannagl M."/>
            <person name="Mayer K.F.X."/>
            <person name="Lu F.H."/>
            <person name="Bevan M.W."/>
            <person name="Leroy P."/>
            <person name="Li P."/>
            <person name="You F.M."/>
            <person name="Sun Q."/>
            <person name="Liu Z."/>
            <person name="Lyons E."/>
            <person name="Wicker T."/>
            <person name="Salzberg S.L."/>
            <person name="Devos K.M."/>
            <person name="Dvorak J."/>
        </authorList>
    </citation>
    <scope>NUCLEOTIDE SEQUENCE [LARGE SCALE GENOMIC DNA]</scope>
    <source>
        <strain evidence="1">cv. AL8/78</strain>
    </source>
</reference>
<reference evidence="1" key="4">
    <citation type="submission" date="2019-03" db="UniProtKB">
        <authorList>
            <consortium name="EnsemblPlants"/>
        </authorList>
    </citation>
    <scope>IDENTIFICATION</scope>
</reference>
<dbReference type="AlphaFoldDB" id="A0A452YUZ2"/>
<dbReference type="Gramene" id="AET1Gv20540700.1">
    <property type="protein sequence ID" value="AET1Gv20540700.1"/>
    <property type="gene ID" value="AET1Gv20540700"/>
</dbReference>
<evidence type="ECO:0000313" key="2">
    <source>
        <dbReference type="Proteomes" id="UP000015105"/>
    </source>
</evidence>